<gene>
    <name evidence="2" type="ORF">GWP43_13190</name>
</gene>
<dbReference type="InterPro" id="IPR006145">
    <property type="entry name" value="PsdUridine_synth_RsuA/RluA"/>
</dbReference>
<dbReference type="GO" id="GO:0006396">
    <property type="term" value="P:RNA processing"/>
    <property type="evidence" value="ECO:0007669"/>
    <property type="project" value="UniProtKB-ARBA"/>
</dbReference>
<dbReference type="Pfam" id="PF00849">
    <property type="entry name" value="PseudoU_synth_2"/>
    <property type="match status" value="1"/>
</dbReference>
<dbReference type="SUPFAM" id="SSF55120">
    <property type="entry name" value="Pseudouridine synthase"/>
    <property type="match status" value="1"/>
</dbReference>
<dbReference type="Proteomes" id="UP000464374">
    <property type="component" value="Chromosome"/>
</dbReference>
<dbReference type="Gene3D" id="3.30.2350.10">
    <property type="entry name" value="Pseudouridine synthase"/>
    <property type="match status" value="1"/>
</dbReference>
<evidence type="ECO:0000313" key="3">
    <source>
        <dbReference type="Proteomes" id="UP000464374"/>
    </source>
</evidence>
<organism evidence="2 3">
    <name type="scientific">Treponema vincentii</name>
    <dbReference type="NCBI Taxonomy" id="69710"/>
    <lineage>
        <taxon>Bacteria</taxon>
        <taxon>Pseudomonadati</taxon>
        <taxon>Spirochaetota</taxon>
        <taxon>Spirochaetia</taxon>
        <taxon>Spirochaetales</taxon>
        <taxon>Treponemataceae</taxon>
        <taxon>Treponema</taxon>
    </lineage>
</organism>
<dbReference type="InterPro" id="IPR050188">
    <property type="entry name" value="RluA_PseudoU_synthase"/>
</dbReference>
<reference evidence="2 3" key="1">
    <citation type="submission" date="2020-01" db="EMBL/GenBank/DDBJ databases">
        <title>Complete genome sequence of a human oral phylogroup 1 Treponema sp. strain ATCC 700766, originally isolated from periodontitis dental plaque.</title>
        <authorList>
            <person name="Chan Y."/>
            <person name="Huo Y.-B."/>
            <person name="Yu X.-L."/>
            <person name="Zeng H."/>
            <person name="Leung W.-K."/>
            <person name="Watt R.M."/>
        </authorList>
    </citation>
    <scope>NUCLEOTIDE SEQUENCE [LARGE SCALE GENOMIC DNA]</scope>
    <source>
        <strain evidence="2 3">OMZ 804</strain>
    </source>
</reference>
<proteinExistence type="predicted"/>
<dbReference type="GO" id="GO:0140098">
    <property type="term" value="F:catalytic activity, acting on RNA"/>
    <property type="evidence" value="ECO:0007669"/>
    <property type="project" value="UniProtKB-ARBA"/>
</dbReference>
<accession>A0A6P1Y6N5</accession>
<evidence type="ECO:0000313" key="2">
    <source>
        <dbReference type="EMBL" id="QHX44583.1"/>
    </source>
</evidence>
<dbReference type="CDD" id="cd02869">
    <property type="entry name" value="PseudoU_synth_RluA_like"/>
    <property type="match status" value="1"/>
</dbReference>
<sequence>MVNKPAGIPVHGEHSIDTLLSDATAQLSADIPPSTSSASHPLRSLSFKSGTLHRQDKDTTGVLCFSQTLAGAQWFSQCLREKTVGKYYLGVVRGNLQTQLITVEDESGKTITQCYSLSYNRGIDASLILFKLITGKKHQIRKHSANAGHPLVGDRKYRGGNPLPTCKHYLLHAWRLYFPASRPADMPALIEAPFFPEMKTSLKQYFSGWRKAASAILTNQTRAAGNF</sequence>
<dbReference type="GO" id="GO:0009982">
    <property type="term" value="F:pseudouridine synthase activity"/>
    <property type="evidence" value="ECO:0007669"/>
    <property type="project" value="InterPro"/>
</dbReference>
<dbReference type="KEGG" id="trz:GWP43_13190"/>
<protein>
    <submittedName>
        <fullName evidence="2">RNA pseudouridine synthase</fullName>
    </submittedName>
</protein>
<dbReference type="EMBL" id="CP048020">
    <property type="protein sequence ID" value="QHX44583.1"/>
    <property type="molecule type" value="Genomic_DNA"/>
</dbReference>
<dbReference type="PANTHER" id="PTHR21600">
    <property type="entry name" value="MITOCHONDRIAL RNA PSEUDOURIDINE SYNTHASE"/>
    <property type="match status" value="1"/>
</dbReference>
<name>A0A6P1Y6N5_9SPIR</name>
<dbReference type="GO" id="GO:0003723">
    <property type="term" value="F:RNA binding"/>
    <property type="evidence" value="ECO:0007669"/>
    <property type="project" value="InterPro"/>
</dbReference>
<feature type="domain" description="Pseudouridine synthase RsuA/RluA-like" evidence="1">
    <location>
        <begin position="1"/>
        <end position="145"/>
    </location>
</feature>
<dbReference type="GO" id="GO:0001522">
    <property type="term" value="P:pseudouridine synthesis"/>
    <property type="evidence" value="ECO:0007669"/>
    <property type="project" value="InterPro"/>
</dbReference>
<dbReference type="AlphaFoldDB" id="A0A6P1Y6N5"/>
<dbReference type="InterPro" id="IPR020103">
    <property type="entry name" value="PsdUridine_synth_cat_dom_sf"/>
</dbReference>
<evidence type="ECO:0000259" key="1">
    <source>
        <dbReference type="Pfam" id="PF00849"/>
    </source>
</evidence>